<dbReference type="InterPro" id="IPR000182">
    <property type="entry name" value="GNAT_dom"/>
</dbReference>
<keyword evidence="3" id="KW-1185">Reference proteome</keyword>
<feature type="domain" description="N-acetyltransferase" evidence="1">
    <location>
        <begin position="116"/>
        <end position="260"/>
    </location>
</feature>
<evidence type="ECO:0000313" key="3">
    <source>
        <dbReference type="Proteomes" id="UP001652395"/>
    </source>
</evidence>
<dbReference type="InterPro" id="IPR042573">
    <property type="entry name" value="GNAT_acetyltra_N"/>
</dbReference>
<sequence>MKIPEGIYRLEDPGMAAFLFSGRREVMADACLQGMMGCVYGTAGGMDSAAAVLGDFCFLAGKPEERLIAWDYGRQYLLLAPPDAAWRELIKKVLGDRAREHTRYAIKKEGDCFDPGRLRALAETLPAGITLSRIHGELYGKCLKEEWSRDLVSCFPSCEAYEAMGLGVAALRGNELLAGASSYARSRDAIEIEIDTREDMRNRGLASACGAALILECLERGLYPSWDAHTEISAALAEKLGYHVSHPYVVYEVEADKGPV</sequence>
<reference evidence="2 3" key="1">
    <citation type="journal article" date="2021" name="ISME Commun">
        <title>Automated analysis of genomic sequences facilitates high-throughput and comprehensive description of bacteria.</title>
        <authorList>
            <person name="Hitch T.C.A."/>
        </authorList>
    </citation>
    <scope>NUCLEOTIDE SEQUENCE [LARGE SCALE GENOMIC DNA]</scope>
    <source>
        <strain evidence="3">f_CCE</strain>
    </source>
</reference>
<dbReference type="InterPro" id="IPR027365">
    <property type="entry name" value="GNAT_acetyltra_YdfB-like"/>
</dbReference>
<dbReference type="Gene3D" id="3.40.630.110">
    <property type="entry name" value="GNAT acetyltransferase-like"/>
    <property type="match status" value="1"/>
</dbReference>
<gene>
    <name evidence="2" type="ORF">OCV69_02020</name>
</gene>
<dbReference type="PROSITE" id="PS51186">
    <property type="entry name" value="GNAT"/>
    <property type="match status" value="1"/>
</dbReference>
<dbReference type="PANTHER" id="PTHR31143">
    <property type="match status" value="1"/>
</dbReference>
<organism evidence="2 3">
    <name type="scientific">Alitiscatomonas aceti</name>
    <dbReference type="NCBI Taxonomy" id="2981724"/>
    <lineage>
        <taxon>Bacteria</taxon>
        <taxon>Bacillati</taxon>
        <taxon>Bacillota</taxon>
        <taxon>Clostridia</taxon>
        <taxon>Lachnospirales</taxon>
        <taxon>Lachnospiraceae</taxon>
        <taxon>Alitiscatomonas</taxon>
    </lineage>
</organism>
<accession>A0ABT2UVP3</accession>
<evidence type="ECO:0000313" key="2">
    <source>
        <dbReference type="EMBL" id="MCU6798724.1"/>
    </source>
</evidence>
<dbReference type="Gene3D" id="3.40.630.30">
    <property type="match status" value="1"/>
</dbReference>
<dbReference type="Proteomes" id="UP001652395">
    <property type="component" value="Unassembled WGS sequence"/>
</dbReference>
<dbReference type="Pfam" id="PF12746">
    <property type="entry name" value="GNAT_acetyltran"/>
    <property type="match status" value="1"/>
</dbReference>
<dbReference type="InterPro" id="IPR016181">
    <property type="entry name" value="Acyl_CoA_acyltransferase"/>
</dbReference>
<dbReference type="SUPFAM" id="SSF55729">
    <property type="entry name" value="Acyl-CoA N-acyltransferases (Nat)"/>
    <property type="match status" value="1"/>
</dbReference>
<name>A0ABT2UVP3_9FIRM</name>
<proteinExistence type="predicted"/>
<evidence type="ECO:0000259" key="1">
    <source>
        <dbReference type="PROSITE" id="PS51186"/>
    </source>
</evidence>
<dbReference type="EMBL" id="JAOQJF010000003">
    <property type="protein sequence ID" value="MCU6798724.1"/>
    <property type="molecule type" value="Genomic_DNA"/>
</dbReference>
<protein>
    <submittedName>
        <fullName evidence="2">GNAT family N-acetyltransferase</fullName>
    </submittedName>
</protein>
<dbReference type="RefSeq" id="WP_262562934.1">
    <property type="nucleotide sequence ID" value="NZ_JAOQJF010000003.1"/>
</dbReference>
<dbReference type="PANTHER" id="PTHR31143:SF2">
    <property type="entry name" value="FR47-LIKE DOMAIN-CONTAINING PROTEIN-RELATED"/>
    <property type="match status" value="1"/>
</dbReference>
<comment type="caution">
    <text evidence="2">The sequence shown here is derived from an EMBL/GenBank/DDBJ whole genome shotgun (WGS) entry which is preliminary data.</text>
</comment>